<dbReference type="GO" id="GO:0006865">
    <property type="term" value="P:amino acid transport"/>
    <property type="evidence" value="ECO:0007669"/>
    <property type="project" value="TreeGrafter"/>
</dbReference>
<feature type="transmembrane region" description="Helical" evidence="7">
    <location>
        <begin position="57"/>
        <end position="90"/>
    </location>
</feature>
<reference evidence="8 9" key="1">
    <citation type="submission" date="2016-05" db="EMBL/GenBank/DDBJ databases">
        <title>Complete genome sequence of Rathayibacter tritici NCPPB 1953.</title>
        <authorList>
            <person name="Park J."/>
            <person name="Lee H.-H."/>
            <person name="Lee S.-W."/>
            <person name="Seo Y.-S."/>
        </authorList>
    </citation>
    <scope>NUCLEOTIDE SEQUENCE [LARGE SCALE GENOMIC DNA]</scope>
    <source>
        <strain evidence="8 9">NCPPB 1953</strain>
    </source>
</reference>
<dbReference type="PANTHER" id="PTHR30614">
    <property type="entry name" value="MEMBRANE COMPONENT OF AMINO ACID ABC TRANSPORTER"/>
    <property type="match status" value="1"/>
</dbReference>
<feature type="transmembrane region" description="Helical" evidence="7">
    <location>
        <begin position="235"/>
        <end position="256"/>
    </location>
</feature>
<name>A0A160KRF6_9MICO</name>
<dbReference type="PROSITE" id="PS50928">
    <property type="entry name" value="ABC_TM1"/>
    <property type="match status" value="1"/>
</dbReference>
<feature type="transmembrane region" description="Helical" evidence="7">
    <location>
        <begin position="135"/>
        <end position="154"/>
    </location>
</feature>
<dbReference type="STRING" id="33888.A6122_1023"/>
<dbReference type="GO" id="GO:0022857">
    <property type="term" value="F:transmembrane transporter activity"/>
    <property type="evidence" value="ECO:0007669"/>
    <property type="project" value="InterPro"/>
</dbReference>
<evidence type="ECO:0000256" key="5">
    <source>
        <dbReference type="ARBA" id="ARBA00022989"/>
    </source>
</evidence>
<dbReference type="InterPro" id="IPR000515">
    <property type="entry name" value="MetI-like"/>
</dbReference>
<accession>A0A160KRF6</accession>
<feature type="transmembrane region" description="Helical" evidence="7">
    <location>
        <begin position="191"/>
        <end position="215"/>
    </location>
</feature>
<comment type="similarity">
    <text evidence="7">Belongs to the binding-protein-dependent transport system permease family.</text>
</comment>
<dbReference type="InterPro" id="IPR043429">
    <property type="entry name" value="ArtM/GltK/GlnP/TcyL/YhdX-like"/>
</dbReference>
<keyword evidence="6 7" id="KW-0472">Membrane</keyword>
<feature type="transmembrane region" description="Helical" evidence="7">
    <location>
        <begin position="102"/>
        <end position="123"/>
    </location>
</feature>
<dbReference type="AlphaFoldDB" id="A0A160KRF6"/>
<dbReference type="GO" id="GO:0043190">
    <property type="term" value="C:ATP-binding cassette (ABC) transporter complex"/>
    <property type="evidence" value="ECO:0007669"/>
    <property type="project" value="InterPro"/>
</dbReference>
<dbReference type="Gene3D" id="1.10.3720.10">
    <property type="entry name" value="MetI-like"/>
    <property type="match status" value="1"/>
</dbReference>
<keyword evidence="9" id="KW-1185">Reference proteome</keyword>
<dbReference type="PATRIC" id="fig|33888.3.peg.1128"/>
<evidence type="ECO:0000256" key="1">
    <source>
        <dbReference type="ARBA" id="ARBA00004651"/>
    </source>
</evidence>
<dbReference type="InterPro" id="IPR035906">
    <property type="entry name" value="MetI-like_sf"/>
</dbReference>
<evidence type="ECO:0000313" key="9">
    <source>
        <dbReference type="Proteomes" id="UP000077071"/>
    </source>
</evidence>
<dbReference type="EMBL" id="CP015515">
    <property type="protein sequence ID" value="AND16172.1"/>
    <property type="molecule type" value="Genomic_DNA"/>
</dbReference>
<dbReference type="CDD" id="cd06261">
    <property type="entry name" value="TM_PBP2"/>
    <property type="match status" value="1"/>
</dbReference>
<comment type="subcellular location">
    <subcellularLocation>
        <location evidence="1 7">Cell membrane</location>
        <topology evidence="1 7">Multi-pass membrane protein</topology>
    </subcellularLocation>
</comment>
<keyword evidence="5 7" id="KW-1133">Transmembrane helix</keyword>
<dbReference type="KEGG" id="rtn:A6122_1023"/>
<sequence length="296" mass="31870">MSSVLFDNPGPRAVLRNRVIGVVVVLVIAALLAFVIWRFAESGQFSASKWRAFGYPLVWQSIGAALGQTLAAFATAGVASLVLGLLLAIGRLSDHRWISLPVTLFIELFRAIPVLILMMLMYYGLPFAGLKLSPYLAVVIALTLYNGSVFSEIFRAGIEALPRGQKEAGYAIGLRKAGVMRLILFPQAIRSMLPVIIAQLVVALKDTALGSIITYNELLYYARYLGNQSSLDSPIIPAAIVIGAIYISICLLLSGLAKWIEIRTKSGGRGARGSRTVGGHPAARAQTDTQLIAVQE</sequence>
<proteinExistence type="inferred from homology"/>
<organism evidence="8 9">
    <name type="scientific">Rathayibacter tritici</name>
    <dbReference type="NCBI Taxonomy" id="33888"/>
    <lineage>
        <taxon>Bacteria</taxon>
        <taxon>Bacillati</taxon>
        <taxon>Actinomycetota</taxon>
        <taxon>Actinomycetes</taxon>
        <taxon>Micrococcales</taxon>
        <taxon>Microbacteriaceae</taxon>
        <taxon>Rathayibacter</taxon>
    </lineage>
</organism>
<evidence type="ECO:0000256" key="3">
    <source>
        <dbReference type="ARBA" id="ARBA00022475"/>
    </source>
</evidence>
<dbReference type="Proteomes" id="UP000077071">
    <property type="component" value="Chromosome"/>
</dbReference>
<dbReference type="OrthoDB" id="4543034at2"/>
<feature type="transmembrane region" description="Helical" evidence="7">
    <location>
        <begin position="19"/>
        <end position="37"/>
    </location>
</feature>
<gene>
    <name evidence="8" type="ORF">A6122_1023</name>
</gene>
<keyword evidence="4 7" id="KW-0812">Transmembrane</keyword>
<evidence type="ECO:0000256" key="6">
    <source>
        <dbReference type="ARBA" id="ARBA00023136"/>
    </source>
</evidence>
<evidence type="ECO:0000256" key="7">
    <source>
        <dbReference type="RuleBase" id="RU363032"/>
    </source>
</evidence>
<dbReference type="InterPro" id="IPR010065">
    <property type="entry name" value="AA_ABC_transptr_permease_3TM"/>
</dbReference>
<keyword evidence="3" id="KW-1003">Cell membrane</keyword>
<dbReference type="PANTHER" id="PTHR30614:SF21">
    <property type="entry name" value="AMINO ACID ABC TRANSPORTER PERMEASE"/>
    <property type="match status" value="1"/>
</dbReference>
<dbReference type="SUPFAM" id="SSF161098">
    <property type="entry name" value="MetI-like"/>
    <property type="match status" value="1"/>
</dbReference>
<dbReference type="NCBIfam" id="TIGR01726">
    <property type="entry name" value="HEQRo_perm_3TM"/>
    <property type="match status" value="1"/>
</dbReference>
<dbReference type="Pfam" id="PF00528">
    <property type="entry name" value="BPD_transp_1"/>
    <property type="match status" value="1"/>
</dbReference>
<evidence type="ECO:0000256" key="4">
    <source>
        <dbReference type="ARBA" id="ARBA00022692"/>
    </source>
</evidence>
<evidence type="ECO:0000313" key="8">
    <source>
        <dbReference type="EMBL" id="AND16172.1"/>
    </source>
</evidence>
<protein>
    <submittedName>
        <fullName evidence="8">Amino acid ABC transporter permease</fullName>
    </submittedName>
</protein>
<evidence type="ECO:0000256" key="2">
    <source>
        <dbReference type="ARBA" id="ARBA00022448"/>
    </source>
</evidence>
<keyword evidence="2 7" id="KW-0813">Transport</keyword>
<dbReference type="RefSeq" id="WP_068257100.1">
    <property type="nucleotide sequence ID" value="NZ_CP015515.1"/>
</dbReference>